<proteinExistence type="predicted"/>
<dbReference type="Proteomes" id="UP001168990">
    <property type="component" value="Unassembled WGS sequence"/>
</dbReference>
<protein>
    <recommendedName>
        <fullName evidence="1">Mutator-like transposase domain-containing protein</fullName>
    </recommendedName>
</protein>
<evidence type="ECO:0000259" key="1">
    <source>
        <dbReference type="Pfam" id="PF20700"/>
    </source>
</evidence>
<gene>
    <name evidence="2" type="ORF">PV328_001058</name>
</gene>
<organism evidence="2 3">
    <name type="scientific">Microctonus aethiopoides</name>
    <dbReference type="NCBI Taxonomy" id="144406"/>
    <lineage>
        <taxon>Eukaryota</taxon>
        <taxon>Metazoa</taxon>
        <taxon>Ecdysozoa</taxon>
        <taxon>Arthropoda</taxon>
        <taxon>Hexapoda</taxon>
        <taxon>Insecta</taxon>
        <taxon>Pterygota</taxon>
        <taxon>Neoptera</taxon>
        <taxon>Endopterygota</taxon>
        <taxon>Hymenoptera</taxon>
        <taxon>Apocrita</taxon>
        <taxon>Ichneumonoidea</taxon>
        <taxon>Braconidae</taxon>
        <taxon>Euphorinae</taxon>
        <taxon>Microctonus</taxon>
    </lineage>
</organism>
<dbReference type="Pfam" id="PF20700">
    <property type="entry name" value="Mutator"/>
    <property type="match status" value="1"/>
</dbReference>
<accession>A0AA39FWW1</accession>
<feature type="domain" description="Mutator-like transposase" evidence="1">
    <location>
        <begin position="50"/>
        <end position="197"/>
    </location>
</feature>
<name>A0AA39FWW1_9HYME</name>
<reference evidence="2" key="1">
    <citation type="journal article" date="2023" name="bioRxiv">
        <title>Scaffold-level genome assemblies of two parasitoid biocontrol wasps reveal the parthenogenesis mechanism and an associated novel virus.</title>
        <authorList>
            <person name="Inwood S."/>
            <person name="Skelly J."/>
            <person name="Guhlin J."/>
            <person name="Harrop T."/>
            <person name="Goldson S."/>
            <person name="Dearden P."/>
        </authorList>
    </citation>
    <scope>NUCLEOTIDE SEQUENCE</scope>
    <source>
        <strain evidence="2">Irish</strain>
        <tissue evidence="2">Whole body</tissue>
    </source>
</reference>
<comment type="caution">
    <text evidence="2">The sequence shown here is derived from an EMBL/GenBank/DDBJ whole genome shotgun (WGS) entry which is preliminary data.</text>
</comment>
<evidence type="ECO:0000313" key="3">
    <source>
        <dbReference type="Proteomes" id="UP001168990"/>
    </source>
</evidence>
<sequence>MTQKRAKGRFIKTKVLEKSEKISAALKAYWKERRNQPTDEKCDISHICEGNRIFNLSALANNLECKTCKETLSFKNVVKEKKDGLHSTFVIKCIKCEMLNQVSSGNIHLVNNDQTQAHCHLKKKIHNDITTNVVLGTLNAGIGCTELNKLLMCLDIPEVNFNLFKKYEKEVGPVIEAAARRSCGKAAADERKLVLNQLDELAKEM</sequence>
<reference evidence="2" key="2">
    <citation type="submission" date="2023-03" db="EMBL/GenBank/DDBJ databases">
        <authorList>
            <person name="Inwood S.N."/>
            <person name="Skelly J.G."/>
            <person name="Guhlin J."/>
            <person name="Harrop T.W.R."/>
            <person name="Goldson S.G."/>
            <person name="Dearden P.K."/>
        </authorList>
    </citation>
    <scope>NUCLEOTIDE SEQUENCE</scope>
    <source>
        <strain evidence="2">Irish</strain>
        <tissue evidence="2">Whole body</tissue>
    </source>
</reference>
<dbReference type="InterPro" id="IPR049012">
    <property type="entry name" value="Mutator_transp_dom"/>
</dbReference>
<dbReference type="EMBL" id="JAQQBS010000001">
    <property type="protein sequence ID" value="KAK0176960.1"/>
    <property type="molecule type" value="Genomic_DNA"/>
</dbReference>
<keyword evidence="3" id="KW-1185">Reference proteome</keyword>
<dbReference type="AlphaFoldDB" id="A0AA39FWW1"/>
<evidence type="ECO:0000313" key="2">
    <source>
        <dbReference type="EMBL" id="KAK0176960.1"/>
    </source>
</evidence>